<gene>
    <name evidence="2" type="ORF">SVUK_LOCUS703</name>
</gene>
<protein>
    <submittedName>
        <fullName evidence="2">Uncharacterized protein</fullName>
    </submittedName>
</protein>
<name>A0A3P7K3C5_STRVU</name>
<evidence type="ECO:0000256" key="1">
    <source>
        <dbReference type="SAM" id="MobiDB-lite"/>
    </source>
</evidence>
<feature type="region of interest" description="Disordered" evidence="1">
    <location>
        <begin position="313"/>
        <end position="336"/>
    </location>
</feature>
<feature type="compositionally biased region" description="Basic and acidic residues" evidence="1">
    <location>
        <begin position="187"/>
        <end position="202"/>
    </location>
</feature>
<dbReference type="Proteomes" id="UP000270094">
    <property type="component" value="Unassembled WGS sequence"/>
</dbReference>
<feature type="compositionally biased region" description="Basic and acidic residues" evidence="1">
    <location>
        <begin position="122"/>
        <end position="144"/>
    </location>
</feature>
<dbReference type="AlphaFoldDB" id="A0A3P7K3C5"/>
<evidence type="ECO:0000313" key="3">
    <source>
        <dbReference type="Proteomes" id="UP000270094"/>
    </source>
</evidence>
<keyword evidence="3" id="KW-1185">Reference proteome</keyword>
<evidence type="ECO:0000313" key="2">
    <source>
        <dbReference type="EMBL" id="VDM65705.1"/>
    </source>
</evidence>
<sequence length="336" mass="36767">MSSQKVLADAKKARPSPIPRQLRDDLSQDSLLSKSSLERSDSMSSIPSIDMDKDSKGEVKKVKKVTKTKKSTTKDGKTNGKTADGNDKDSSTTVKKKVKSSTESKAEAEDATSLRSKLKPTPKTEKVEAKPKPDDENSKSEARPVQKKLRPAPGKNAGDSNKPAKPPPNEADDDEKMKRVGLSPRPVEVDAAGRIDPKELLKGRQVGRKMSAPPAPQSDGKNFLQGIQLKKIDRSAKQTKDSSMESVKLKPIGDEDVSEASGSEWDSRSRRGSAAMEFMRRGSEMRRDSSRRSSIDMRRESVQEILEKVNTPLVPKGAKGKPPKIVEVPENVTVVE</sequence>
<feature type="compositionally biased region" description="Basic and acidic residues" evidence="1">
    <location>
        <begin position="230"/>
        <end position="253"/>
    </location>
</feature>
<accession>A0A3P7K3C5</accession>
<feature type="compositionally biased region" description="Basic residues" evidence="1">
    <location>
        <begin position="61"/>
        <end position="71"/>
    </location>
</feature>
<organism evidence="2 3">
    <name type="scientific">Strongylus vulgaris</name>
    <name type="common">Blood worm</name>
    <dbReference type="NCBI Taxonomy" id="40348"/>
    <lineage>
        <taxon>Eukaryota</taxon>
        <taxon>Metazoa</taxon>
        <taxon>Ecdysozoa</taxon>
        <taxon>Nematoda</taxon>
        <taxon>Chromadorea</taxon>
        <taxon>Rhabditida</taxon>
        <taxon>Rhabditina</taxon>
        <taxon>Rhabditomorpha</taxon>
        <taxon>Strongyloidea</taxon>
        <taxon>Strongylidae</taxon>
        <taxon>Strongylus</taxon>
    </lineage>
</organism>
<dbReference type="OrthoDB" id="5846711at2759"/>
<proteinExistence type="predicted"/>
<feature type="compositionally biased region" description="Basic and acidic residues" evidence="1">
    <location>
        <begin position="50"/>
        <end position="60"/>
    </location>
</feature>
<feature type="region of interest" description="Disordered" evidence="1">
    <location>
        <begin position="1"/>
        <end position="298"/>
    </location>
</feature>
<feature type="compositionally biased region" description="Basic and acidic residues" evidence="1">
    <location>
        <begin position="278"/>
        <end position="298"/>
    </location>
</feature>
<dbReference type="EMBL" id="UYYB01001231">
    <property type="protein sequence ID" value="VDM65705.1"/>
    <property type="molecule type" value="Genomic_DNA"/>
</dbReference>
<reference evidence="2 3" key="1">
    <citation type="submission" date="2018-11" db="EMBL/GenBank/DDBJ databases">
        <authorList>
            <consortium name="Pathogen Informatics"/>
        </authorList>
    </citation>
    <scope>NUCLEOTIDE SEQUENCE [LARGE SCALE GENOMIC DNA]</scope>
</reference>
<feature type="non-terminal residue" evidence="2">
    <location>
        <position position="336"/>
    </location>
</feature>
<feature type="compositionally biased region" description="Basic and acidic residues" evidence="1">
    <location>
        <begin position="72"/>
        <end position="90"/>
    </location>
</feature>